<name>A0AAU2ABY4_9ACTN</name>
<feature type="domain" description="Cytochrome b561 bacterial/Ni-hydrogenase" evidence="8">
    <location>
        <begin position="22"/>
        <end position="181"/>
    </location>
</feature>
<dbReference type="InterPro" id="IPR011577">
    <property type="entry name" value="Cyt_b561_bac/Ni-Hgenase"/>
</dbReference>
<evidence type="ECO:0000256" key="5">
    <source>
        <dbReference type="ARBA" id="ARBA00023136"/>
    </source>
</evidence>
<dbReference type="GO" id="GO:0022904">
    <property type="term" value="P:respiratory electron transport chain"/>
    <property type="evidence" value="ECO:0007669"/>
    <property type="project" value="InterPro"/>
</dbReference>
<keyword evidence="2" id="KW-1003">Cell membrane</keyword>
<evidence type="ECO:0000256" key="3">
    <source>
        <dbReference type="ARBA" id="ARBA00022692"/>
    </source>
</evidence>
<dbReference type="EMBL" id="CP108222">
    <property type="protein sequence ID" value="WTT21992.1"/>
    <property type="molecule type" value="Genomic_DNA"/>
</dbReference>
<keyword evidence="5 7" id="KW-0472">Membrane</keyword>
<dbReference type="SUPFAM" id="SSF81342">
    <property type="entry name" value="Transmembrane di-heme cytochromes"/>
    <property type="match status" value="1"/>
</dbReference>
<evidence type="ECO:0000259" key="8">
    <source>
        <dbReference type="Pfam" id="PF01292"/>
    </source>
</evidence>
<dbReference type="Gene3D" id="1.20.950.20">
    <property type="entry name" value="Transmembrane di-heme cytochromes, Chain C"/>
    <property type="match status" value="1"/>
</dbReference>
<evidence type="ECO:0000256" key="7">
    <source>
        <dbReference type="SAM" id="Phobius"/>
    </source>
</evidence>
<dbReference type="InterPro" id="IPR016174">
    <property type="entry name" value="Di-haem_cyt_TM"/>
</dbReference>
<feature type="transmembrane region" description="Helical" evidence="7">
    <location>
        <begin position="29"/>
        <end position="49"/>
    </location>
</feature>
<dbReference type="InterPro" id="IPR051817">
    <property type="entry name" value="FDH_cytochrome_b556_subunit"/>
</dbReference>
<accession>A0AAU2ABY4</accession>
<keyword evidence="3 7" id="KW-0812">Transmembrane</keyword>
<feature type="transmembrane region" description="Helical" evidence="7">
    <location>
        <begin position="125"/>
        <end position="144"/>
    </location>
</feature>
<feature type="compositionally biased region" description="Basic and acidic residues" evidence="6">
    <location>
        <begin position="206"/>
        <end position="217"/>
    </location>
</feature>
<keyword evidence="4 7" id="KW-1133">Transmembrane helix</keyword>
<reference evidence="9" key="1">
    <citation type="submission" date="2022-10" db="EMBL/GenBank/DDBJ databases">
        <title>The complete genomes of actinobacterial strains from the NBC collection.</title>
        <authorList>
            <person name="Joergensen T.S."/>
            <person name="Alvarez Arevalo M."/>
            <person name="Sterndorff E.B."/>
            <person name="Faurdal D."/>
            <person name="Vuksanovic O."/>
            <person name="Mourched A.-S."/>
            <person name="Charusanti P."/>
            <person name="Shaw S."/>
            <person name="Blin K."/>
            <person name="Weber T."/>
        </authorList>
    </citation>
    <scope>NUCLEOTIDE SEQUENCE</scope>
    <source>
        <strain evidence="9">NBC_00093</strain>
    </source>
</reference>
<dbReference type="GO" id="GO:0009055">
    <property type="term" value="F:electron transfer activity"/>
    <property type="evidence" value="ECO:0007669"/>
    <property type="project" value="InterPro"/>
</dbReference>
<sequence>MTQPAEPTDPSDPAELSELIRRFTAAERWIHRTTAALMGTALVTAAFLYLPALAELVGRRALLVTVHEWAGIAMPVPLLAGLVSRAFRADLVRLNRFGPHDRGWIRATLRRRHPPAGKFNAGQKLYAAVIAGTALVMIGTGLIMWFPRLTPLFLRTGATFVHDWLALFIGALVVGHIWMASRDPEARQGLRTGFVSRAWAERHHPLWEAEHPRDRRPMTATQPAGSTTGTEGSLPGRGE</sequence>
<protein>
    <submittedName>
        <fullName evidence="9">Cytochrome b/b6 domain-containing protein</fullName>
    </submittedName>
</protein>
<evidence type="ECO:0000256" key="1">
    <source>
        <dbReference type="ARBA" id="ARBA00004651"/>
    </source>
</evidence>
<evidence type="ECO:0000313" key="9">
    <source>
        <dbReference type="EMBL" id="WTT21992.1"/>
    </source>
</evidence>
<dbReference type="GO" id="GO:0009061">
    <property type="term" value="P:anaerobic respiration"/>
    <property type="evidence" value="ECO:0007669"/>
    <property type="project" value="TreeGrafter"/>
</dbReference>
<dbReference type="GO" id="GO:0009326">
    <property type="term" value="C:formate dehydrogenase complex"/>
    <property type="evidence" value="ECO:0007669"/>
    <property type="project" value="TreeGrafter"/>
</dbReference>
<dbReference type="AlphaFoldDB" id="A0AAU2ABY4"/>
<feature type="transmembrane region" description="Helical" evidence="7">
    <location>
        <begin position="164"/>
        <end position="181"/>
    </location>
</feature>
<gene>
    <name evidence="9" type="ORF">OHA22_43900</name>
</gene>
<feature type="region of interest" description="Disordered" evidence="6">
    <location>
        <begin position="206"/>
        <end position="239"/>
    </location>
</feature>
<dbReference type="PANTHER" id="PTHR30074">
    <property type="entry name" value="FORMATE DEHYDROGENASE, NITRATE-INDUCIBLE, CYTOCHROME B556 FDN SUBUNIT"/>
    <property type="match status" value="1"/>
</dbReference>
<evidence type="ECO:0000256" key="6">
    <source>
        <dbReference type="SAM" id="MobiDB-lite"/>
    </source>
</evidence>
<proteinExistence type="predicted"/>
<feature type="compositionally biased region" description="Polar residues" evidence="6">
    <location>
        <begin position="219"/>
        <end position="231"/>
    </location>
</feature>
<organism evidence="9">
    <name type="scientific">Streptomyces sp. NBC_00093</name>
    <dbReference type="NCBI Taxonomy" id="2975649"/>
    <lineage>
        <taxon>Bacteria</taxon>
        <taxon>Bacillati</taxon>
        <taxon>Actinomycetota</taxon>
        <taxon>Actinomycetes</taxon>
        <taxon>Kitasatosporales</taxon>
        <taxon>Streptomycetaceae</taxon>
        <taxon>Streptomyces</taxon>
    </lineage>
</organism>
<dbReference type="Pfam" id="PF01292">
    <property type="entry name" value="Ni_hydr_CYTB"/>
    <property type="match status" value="1"/>
</dbReference>
<dbReference type="GO" id="GO:0005886">
    <property type="term" value="C:plasma membrane"/>
    <property type="evidence" value="ECO:0007669"/>
    <property type="project" value="UniProtKB-SubCell"/>
</dbReference>
<evidence type="ECO:0000256" key="2">
    <source>
        <dbReference type="ARBA" id="ARBA00022475"/>
    </source>
</evidence>
<feature type="transmembrane region" description="Helical" evidence="7">
    <location>
        <begin position="69"/>
        <end position="87"/>
    </location>
</feature>
<comment type="subcellular location">
    <subcellularLocation>
        <location evidence="1">Cell membrane</location>
        <topology evidence="1">Multi-pass membrane protein</topology>
    </subcellularLocation>
</comment>
<dbReference type="GO" id="GO:0015944">
    <property type="term" value="P:formate oxidation"/>
    <property type="evidence" value="ECO:0007669"/>
    <property type="project" value="TreeGrafter"/>
</dbReference>
<evidence type="ECO:0000256" key="4">
    <source>
        <dbReference type="ARBA" id="ARBA00022989"/>
    </source>
</evidence>
<dbReference type="GO" id="GO:0036397">
    <property type="term" value="F:formate dehydrogenase (quinone) activity"/>
    <property type="evidence" value="ECO:0007669"/>
    <property type="project" value="TreeGrafter"/>
</dbReference>
<dbReference type="PANTHER" id="PTHR30074:SF6">
    <property type="entry name" value="FORMATE DEHYDROGENASE GAMMA SUBUNIT"/>
    <property type="match status" value="1"/>
</dbReference>